<dbReference type="KEGG" id="cim:CIMG_13326"/>
<evidence type="ECO:0000313" key="2">
    <source>
        <dbReference type="Proteomes" id="UP000001261"/>
    </source>
</evidence>
<dbReference type="Proteomes" id="UP000001261">
    <property type="component" value="Unassembled WGS sequence"/>
</dbReference>
<sequence length="194" mass="22053">MDLLGDKNAQHMAQPVMIKGHLQFHLSGLHSRRGWEDELVGNCKQELVKNLMGLNNRVARCQLVAHVPQVGNEVAEREKEWSAGNPGNMKGLKKNNLDHMKRLYHGILVVSKHTTRCSLFIPQNLWAQKFLKEVIIREGSTSSDGHLRQDYVAKELRESSKVTDSWGPDEVGITRQHTCEVAKKLLTPPQQNRH</sequence>
<evidence type="ECO:0000313" key="1">
    <source>
        <dbReference type="EMBL" id="KJF60925.1"/>
    </source>
</evidence>
<dbReference type="InParanoid" id="A0A0D8JUA0"/>
<dbReference type="OrthoDB" id="205099at2759"/>
<dbReference type="VEuPathDB" id="FungiDB:CIMG_13326"/>
<keyword evidence="2" id="KW-1185">Reference proteome</keyword>
<organism evidence="1 2">
    <name type="scientific">Coccidioides immitis (strain RS)</name>
    <name type="common">Valley fever fungus</name>
    <dbReference type="NCBI Taxonomy" id="246410"/>
    <lineage>
        <taxon>Eukaryota</taxon>
        <taxon>Fungi</taxon>
        <taxon>Dikarya</taxon>
        <taxon>Ascomycota</taxon>
        <taxon>Pezizomycotina</taxon>
        <taxon>Eurotiomycetes</taxon>
        <taxon>Eurotiomycetidae</taxon>
        <taxon>Onygenales</taxon>
        <taxon>Onygenaceae</taxon>
        <taxon>Coccidioides</taxon>
    </lineage>
</organism>
<dbReference type="AlphaFoldDB" id="A0A0D8JUA0"/>
<name>A0A0D8JUA0_COCIM</name>
<reference evidence="2" key="2">
    <citation type="journal article" date="2010" name="Genome Res.">
        <title>Population genomic sequencing of Coccidioides fungi reveals recent hybridization and transposon control.</title>
        <authorList>
            <person name="Neafsey D.E."/>
            <person name="Barker B.M."/>
            <person name="Sharpton T.J."/>
            <person name="Stajich J.E."/>
            <person name="Park D.J."/>
            <person name="Whiston E."/>
            <person name="Hung C.-Y."/>
            <person name="McMahan C."/>
            <person name="White J."/>
            <person name="Sykes S."/>
            <person name="Heiman D."/>
            <person name="Young S."/>
            <person name="Zeng Q."/>
            <person name="Abouelleil A."/>
            <person name="Aftuck L."/>
            <person name="Bessette D."/>
            <person name="Brown A."/>
            <person name="FitzGerald M."/>
            <person name="Lui A."/>
            <person name="Macdonald J.P."/>
            <person name="Priest M."/>
            <person name="Orbach M.J."/>
            <person name="Galgiani J.N."/>
            <person name="Kirkland T.N."/>
            <person name="Cole G.T."/>
            <person name="Birren B.W."/>
            <person name="Henn M.R."/>
            <person name="Taylor J.W."/>
            <person name="Rounsley S.D."/>
        </authorList>
    </citation>
    <scope>GENOME REANNOTATION</scope>
    <source>
        <strain evidence="2">RS</strain>
    </source>
</reference>
<reference evidence="2" key="1">
    <citation type="journal article" date="2009" name="Genome Res.">
        <title>Comparative genomic analyses of the human fungal pathogens Coccidioides and their relatives.</title>
        <authorList>
            <person name="Sharpton T.J."/>
            <person name="Stajich J.E."/>
            <person name="Rounsley S.D."/>
            <person name="Gardner M.J."/>
            <person name="Wortman J.R."/>
            <person name="Jordar V.S."/>
            <person name="Maiti R."/>
            <person name="Kodira C.D."/>
            <person name="Neafsey D.E."/>
            <person name="Zeng Q."/>
            <person name="Hung C.-Y."/>
            <person name="McMahan C."/>
            <person name="Muszewska A."/>
            <person name="Grynberg M."/>
            <person name="Mandel M.A."/>
            <person name="Kellner E.M."/>
            <person name="Barker B.M."/>
            <person name="Galgiani J.N."/>
            <person name="Orbach M.J."/>
            <person name="Kirkland T.N."/>
            <person name="Cole G.T."/>
            <person name="Henn M.R."/>
            <person name="Birren B.W."/>
            <person name="Taylor J.W."/>
        </authorList>
    </citation>
    <scope>NUCLEOTIDE SEQUENCE [LARGE SCALE GENOMIC DNA]</scope>
    <source>
        <strain evidence="2">RS</strain>
    </source>
</reference>
<dbReference type="RefSeq" id="XP_004445188.1">
    <property type="nucleotide sequence ID" value="XM_004445131.1"/>
</dbReference>
<dbReference type="EMBL" id="GG704913">
    <property type="protein sequence ID" value="KJF60925.1"/>
    <property type="molecule type" value="Genomic_DNA"/>
</dbReference>
<accession>A0A0D8JUA0</accession>
<proteinExistence type="predicted"/>
<protein>
    <submittedName>
        <fullName evidence="1">Uncharacterized protein</fullName>
    </submittedName>
</protein>
<dbReference type="GeneID" id="24164953"/>
<gene>
    <name evidence="1" type="ORF">CIMG_13326</name>
</gene>